<evidence type="ECO:0000256" key="1">
    <source>
        <dbReference type="ARBA" id="ARBA00004651"/>
    </source>
</evidence>
<keyword evidence="6 8" id="KW-0675">Receptor</keyword>
<evidence type="ECO:0000313" key="10">
    <source>
        <dbReference type="Proteomes" id="UP001105220"/>
    </source>
</evidence>
<dbReference type="PANTHER" id="PTHR21143">
    <property type="entry name" value="INVERTEBRATE GUSTATORY RECEPTOR"/>
    <property type="match status" value="1"/>
</dbReference>
<organism evidence="9 10">
    <name type="scientific">Anopheles coluzzii</name>
    <name type="common">African malaria mosquito</name>
    <dbReference type="NCBI Taxonomy" id="1518534"/>
    <lineage>
        <taxon>Eukaryota</taxon>
        <taxon>Metazoa</taxon>
        <taxon>Ecdysozoa</taxon>
        <taxon>Arthropoda</taxon>
        <taxon>Hexapoda</taxon>
        <taxon>Insecta</taxon>
        <taxon>Pterygota</taxon>
        <taxon>Neoptera</taxon>
        <taxon>Endopterygota</taxon>
        <taxon>Diptera</taxon>
        <taxon>Nematocera</taxon>
        <taxon>Culicoidea</taxon>
        <taxon>Culicidae</taxon>
        <taxon>Anophelinae</taxon>
        <taxon>Anopheles</taxon>
    </lineage>
</organism>
<dbReference type="GO" id="GO:0007165">
    <property type="term" value="P:signal transduction"/>
    <property type="evidence" value="ECO:0007669"/>
    <property type="project" value="UniProtKB-KW"/>
</dbReference>
<dbReference type="Pfam" id="PF08395">
    <property type="entry name" value="7tm_7"/>
    <property type="match status" value="2"/>
</dbReference>
<keyword evidence="7 8" id="KW-0807">Transducer</keyword>
<evidence type="ECO:0000256" key="5">
    <source>
        <dbReference type="ARBA" id="ARBA00023136"/>
    </source>
</evidence>
<dbReference type="GO" id="GO:0030425">
    <property type="term" value="C:dendrite"/>
    <property type="evidence" value="ECO:0007669"/>
    <property type="project" value="TreeGrafter"/>
</dbReference>
<evidence type="ECO:0000256" key="8">
    <source>
        <dbReference type="RuleBase" id="RU363108"/>
    </source>
</evidence>
<dbReference type="VEuPathDB" id="VectorBase:ACON001117"/>
<dbReference type="VEuPathDB" id="VectorBase:ACON2_036433"/>
<reference evidence="9" key="2">
    <citation type="submission" date="2020-05" db="UniProtKB">
        <authorList>
            <consortium name="EnsemblMetazoa"/>
        </authorList>
    </citation>
    <scope>IDENTIFICATION</scope>
    <source>
        <strain evidence="9">Ngousso</strain>
    </source>
</reference>
<dbReference type="VEuPathDB" id="VectorBase:ACMO_003504"/>
<sequence length="389" mass="44958">MYRRSVAVVMLLNESLNVYSSMEVLYWILRLFGYAPFRLQLDADTPDRDAFGTWRTKLYTISFGLVYTLAFIKFMSELKHTGFSASMIEGKGERMYFTFNFFTTMYGVVNGYAVRDKIEKMLYKLHAVDQKISQWKRNVDHRRFYRNVWAGVYLIAIVLLIYIYGTIITCQLHESSCNMQILFVFIYLLFVNSYALMMLQCTAFMEIIRTRYKLINGCFRMYFPTSPSAVGNPSEFAICSEKEQINVLKQIKILHDKLNDVVELVNYCFSVQGKRIGILVHKAINCSSSSAVINEVQCCKGANMMLPVCNVPCAWIILILYLSRQLNLFSQQLLHRSPVITCGLFVYDWTLWYTMIGATATYLIILIQFDVSFPNLVNVNATAVYRGST</sequence>
<evidence type="ECO:0000256" key="6">
    <source>
        <dbReference type="ARBA" id="ARBA00023170"/>
    </source>
</evidence>
<evidence type="ECO:0000256" key="2">
    <source>
        <dbReference type="ARBA" id="ARBA00022475"/>
    </source>
</evidence>
<keyword evidence="4 8" id="KW-1133">Transmembrane helix</keyword>
<keyword evidence="3 8" id="KW-0812">Transmembrane</keyword>
<feature type="transmembrane region" description="Helical" evidence="8">
    <location>
        <begin position="144"/>
        <end position="164"/>
    </location>
</feature>
<reference key="1">
    <citation type="journal article" date="2019" name="Genes (Basel)">
        <title>A High-Quality De novo Genome Assembly from a Single Mosquito Using PacBio Sequencing.</title>
        <authorList>
            <person name="Kingan S.B."/>
            <person name="Heaton H."/>
            <person name="Cudini J."/>
            <person name="Lambert C.C."/>
            <person name="Baybayan P."/>
            <person name="Galvin B.D."/>
            <person name="Durbin R."/>
            <person name="Korlach J."/>
            <person name="Lawniczak M.K.N."/>
        </authorList>
    </citation>
    <scope>NUCLEOTIDE SEQUENCE [LARGE SCALE GENOMIC DNA]</scope>
    <source>
        <strain>Mali-NIH</strain>
    </source>
</reference>
<accession>A0A6E8V9N6</accession>
<comment type="similarity">
    <text evidence="8">Belongs to the insect chemoreceptor superfamily. Gustatory receptor (GR) family.</text>
</comment>
<feature type="transmembrane region" description="Helical" evidence="8">
    <location>
        <begin position="344"/>
        <end position="367"/>
    </location>
</feature>
<comment type="caution">
    <text evidence="8">Lacks conserved residue(s) required for the propagation of feature annotation.</text>
</comment>
<proteinExistence type="inferred from homology"/>
<comment type="function">
    <text evidence="8">Gustatory receptor which mediates acceptance or avoidance behavior, depending on its substrates.</text>
</comment>
<dbReference type="GO" id="GO:0007635">
    <property type="term" value="P:chemosensory behavior"/>
    <property type="evidence" value="ECO:0007669"/>
    <property type="project" value="TreeGrafter"/>
</dbReference>
<feature type="transmembrane region" description="Helical" evidence="8">
    <location>
        <begin position="95"/>
        <end position="114"/>
    </location>
</feature>
<dbReference type="GO" id="GO:0030424">
    <property type="term" value="C:axon"/>
    <property type="evidence" value="ECO:0007669"/>
    <property type="project" value="TreeGrafter"/>
</dbReference>
<evidence type="ECO:0000313" key="9">
    <source>
        <dbReference type="EnsemblMetazoa" id="ACON001117-PA"/>
    </source>
</evidence>
<name>A0A6E8V9N6_ANOCL</name>
<dbReference type="AlphaFoldDB" id="A0A6E8V9N6"/>
<dbReference type="GO" id="GO:0008049">
    <property type="term" value="P:male courtship behavior"/>
    <property type="evidence" value="ECO:0007669"/>
    <property type="project" value="TreeGrafter"/>
</dbReference>
<dbReference type="GO" id="GO:0050909">
    <property type="term" value="P:sensory perception of taste"/>
    <property type="evidence" value="ECO:0007669"/>
    <property type="project" value="InterPro"/>
</dbReference>
<evidence type="ECO:0000256" key="7">
    <source>
        <dbReference type="ARBA" id="ARBA00023224"/>
    </source>
</evidence>
<keyword evidence="5 8" id="KW-0472">Membrane</keyword>
<dbReference type="GO" id="GO:0005886">
    <property type="term" value="C:plasma membrane"/>
    <property type="evidence" value="ECO:0007669"/>
    <property type="project" value="UniProtKB-SubCell"/>
</dbReference>
<dbReference type="Proteomes" id="UP001105220">
    <property type="component" value="Unplaced"/>
</dbReference>
<evidence type="ECO:0000256" key="3">
    <source>
        <dbReference type="ARBA" id="ARBA00022692"/>
    </source>
</evidence>
<comment type="subcellular location">
    <subcellularLocation>
        <location evidence="1 8">Cell membrane</location>
        <topology evidence="1 8">Multi-pass membrane protein</topology>
    </subcellularLocation>
</comment>
<dbReference type="GO" id="GO:0043025">
    <property type="term" value="C:neuronal cell body"/>
    <property type="evidence" value="ECO:0007669"/>
    <property type="project" value="TreeGrafter"/>
</dbReference>
<keyword evidence="10" id="KW-1185">Reference proteome</keyword>
<protein>
    <recommendedName>
        <fullName evidence="8">Gustatory receptor</fullName>
    </recommendedName>
</protein>
<dbReference type="PANTHER" id="PTHR21143:SF104">
    <property type="entry name" value="GUSTATORY RECEPTOR 8A-RELATED"/>
    <property type="match status" value="1"/>
</dbReference>
<dbReference type="EnsemblMetazoa" id="ACON001117-RA">
    <property type="protein sequence ID" value="ACON001117-PA"/>
    <property type="gene ID" value="ACON001117"/>
</dbReference>
<dbReference type="InterPro" id="IPR013604">
    <property type="entry name" value="7TM_chemorcpt"/>
</dbReference>
<feature type="transmembrane region" description="Helical" evidence="8">
    <location>
        <begin position="184"/>
        <end position="205"/>
    </location>
</feature>
<feature type="transmembrane region" description="Helical" evidence="8">
    <location>
        <begin position="304"/>
        <end position="324"/>
    </location>
</feature>
<feature type="transmembrane region" description="Helical" evidence="8">
    <location>
        <begin position="58"/>
        <end position="75"/>
    </location>
</feature>
<evidence type="ECO:0000256" key="4">
    <source>
        <dbReference type="ARBA" id="ARBA00022989"/>
    </source>
</evidence>
<keyword evidence="2 8" id="KW-1003">Cell membrane</keyword>